<evidence type="ECO:0000259" key="5">
    <source>
        <dbReference type="Pfam" id="PF06426"/>
    </source>
</evidence>
<dbReference type="PANTHER" id="PTHR42811">
    <property type="entry name" value="SERINE ACETYLTRANSFERASE"/>
    <property type="match status" value="1"/>
</dbReference>
<dbReference type="OrthoDB" id="9801456at2"/>
<protein>
    <recommendedName>
        <fullName evidence="1">Serine acetyltransferase</fullName>
    </recommendedName>
</protein>
<evidence type="ECO:0000256" key="4">
    <source>
        <dbReference type="ARBA" id="ARBA00023315"/>
    </source>
</evidence>
<dbReference type="CDD" id="cd03354">
    <property type="entry name" value="LbH_SAT"/>
    <property type="match status" value="1"/>
</dbReference>
<evidence type="ECO:0000256" key="1">
    <source>
        <dbReference type="ARBA" id="ARBA00018522"/>
    </source>
</evidence>
<dbReference type="InterPro" id="IPR053376">
    <property type="entry name" value="Serine_acetyltransferase"/>
</dbReference>
<dbReference type="GO" id="GO:0009001">
    <property type="term" value="F:serine O-acetyltransferase activity"/>
    <property type="evidence" value="ECO:0007669"/>
    <property type="project" value="InterPro"/>
</dbReference>
<dbReference type="AlphaFoldDB" id="A0A839S9N0"/>
<dbReference type="InterPro" id="IPR011004">
    <property type="entry name" value="Trimer_LpxA-like_sf"/>
</dbReference>
<organism evidence="6 7">
    <name type="scientific">Mucilaginibacter gotjawali</name>
    <dbReference type="NCBI Taxonomy" id="1550579"/>
    <lineage>
        <taxon>Bacteria</taxon>
        <taxon>Pseudomonadati</taxon>
        <taxon>Bacteroidota</taxon>
        <taxon>Sphingobacteriia</taxon>
        <taxon>Sphingobacteriales</taxon>
        <taxon>Sphingobacteriaceae</taxon>
        <taxon>Mucilaginibacter</taxon>
    </lineage>
</organism>
<dbReference type="GO" id="GO:0006535">
    <property type="term" value="P:cysteine biosynthetic process from serine"/>
    <property type="evidence" value="ECO:0007669"/>
    <property type="project" value="InterPro"/>
</dbReference>
<keyword evidence="4 6" id="KW-0012">Acyltransferase</keyword>
<comment type="caution">
    <text evidence="6">The sequence shown here is derived from an EMBL/GenBank/DDBJ whole genome shotgun (WGS) entry which is preliminary data.</text>
</comment>
<dbReference type="InterPro" id="IPR010493">
    <property type="entry name" value="Ser_AcTrfase_N"/>
</dbReference>
<keyword evidence="7" id="KW-1185">Reference proteome</keyword>
<proteinExistence type="predicted"/>
<evidence type="ECO:0000256" key="3">
    <source>
        <dbReference type="ARBA" id="ARBA00022679"/>
    </source>
</evidence>
<dbReference type="InterPro" id="IPR045304">
    <property type="entry name" value="LbH_SAT"/>
</dbReference>
<dbReference type="Pfam" id="PF06426">
    <property type="entry name" value="SATase_N"/>
    <property type="match status" value="1"/>
</dbReference>
<sequence length="269" mass="30608">MDDQFYREIYNKHQLVDAVPSNKEITAWALQVIRLLFPEQSKQDYIDFKQVKNEFIRLENELAYILNATRACRDCNNELLAKLFFEEMPNLFRVLNSDIQAIFNGDPAARSEFEVIRTYPGFFAISFYRLAHSLYKHQVPLLPRILTEWAHSKTGIDIHPAAQIDEYFYIDHGTGIVIGESCIIGKHVKLYQGVTLGALSVDKSMAYSKRHPTVEDNVVIYAGATILGGETVIGHDSIIGGNVWLTKSVPAHSTVYHKSEISVFKKKKV</sequence>
<dbReference type="SUPFAM" id="SSF51161">
    <property type="entry name" value="Trimeric LpxA-like enzymes"/>
    <property type="match status" value="1"/>
</dbReference>
<keyword evidence="2" id="KW-0028">Amino-acid biosynthesis</keyword>
<evidence type="ECO:0000313" key="7">
    <source>
        <dbReference type="Proteomes" id="UP000539265"/>
    </source>
</evidence>
<dbReference type="EMBL" id="JACHWX010000002">
    <property type="protein sequence ID" value="MBB3054536.1"/>
    <property type="molecule type" value="Genomic_DNA"/>
</dbReference>
<dbReference type="GO" id="GO:0005737">
    <property type="term" value="C:cytoplasm"/>
    <property type="evidence" value="ECO:0007669"/>
    <property type="project" value="InterPro"/>
</dbReference>
<reference evidence="6" key="1">
    <citation type="submission" date="2020-08" db="EMBL/GenBank/DDBJ databases">
        <title>Genomic Encyclopedia of Type Strains, Phase III (KMG-III): the genomes of soil and plant-associated and newly described type strains.</title>
        <authorList>
            <person name="Whitman W."/>
        </authorList>
    </citation>
    <scope>NUCLEOTIDE SEQUENCE [LARGE SCALE GENOMIC DNA]</scope>
    <source>
        <strain evidence="6">CECT 8628</strain>
    </source>
</reference>
<dbReference type="Gene3D" id="2.160.10.10">
    <property type="entry name" value="Hexapeptide repeat proteins"/>
    <property type="match status" value="1"/>
</dbReference>
<evidence type="ECO:0000256" key="2">
    <source>
        <dbReference type="ARBA" id="ARBA00022605"/>
    </source>
</evidence>
<gene>
    <name evidence="6" type="ORF">FHS11_000946</name>
</gene>
<dbReference type="InterPro" id="IPR042122">
    <property type="entry name" value="Ser_AcTrfase_N_sf"/>
</dbReference>
<dbReference type="Gene3D" id="1.10.3130.10">
    <property type="entry name" value="serine acetyltransferase, domain 1"/>
    <property type="match status" value="1"/>
</dbReference>
<dbReference type="NCBIfam" id="NF041874">
    <property type="entry name" value="EPS_EpsC"/>
    <property type="match status" value="1"/>
</dbReference>
<accession>A0A839S9N0</accession>
<dbReference type="RefSeq" id="WP_096356792.1">
    <property type="nucleotide sequence ID" value="NZ_AP017313.1"/>
</dbReference>
<dbReference type="Proteomes" id="UP000539265">
    <property type="component" value="Unassembled WGS sequence"/>
</dbReference>
<name>A0A839S9N0_9SPHI</name>
<evidence type="ECO:0000313" key="6">
    <source>
        <dbReference type="EMBL" id="MBB3054536.1"/>
    </source>
</evidence>
<keyword evidence="3 6" id="KW-0808">Transferase</keyword>
<feature type="domain" description="Serine acetyltransferase N-terminal" evidence="5">
    <location>
        <begin position="57"/>
        <end position="125"/>
    </location>
</feature>
<dbReference type="UniPathway" id="UPA00136">
    <property type="reaction ID" value="UER00199"/>
</dbReference>